<dbReference type="PANTHER" id="PTHR30521:SF4">
    <property type="entry name" value="DEFERROCHELATASE"/>
    <property type="match status" value="1"/>
</dbReference>
<keyword evidence="7" id="KW-0408">Iron</keyword>
<dbReference type="RefSeq" id="WP_234653420.1">
    <property type="nucleotide sequence ID" value="NZ_CP094997.1"/>
</dbReference>
<dbReference type="Pfam" id="PF20628">
    <property type="entry name" value="Dyp_perox_C"/>
    <property type="match status" value="1"/>
</dbReference>
<dbReference type="SUPFAM" id="SSF54909">
    <property type="entry name" value="Dimeric alpha+beta barrel"/>
    <property type="match status" value="1"/>
</dbReference>
<keyword evidence="10" id="KW-1185">Reference proteome</keyword>
<dbReference type="EMBL" id="JAJTTC010000001">
    <property type="protein sequence ID" value="MCF0060572.1"/>
    <property type="molecule type" value="Genomic_DNA"/>
</dbReference>
<dbReference type="NCBIfam" id="TIGR01413">
    <property type="entry name" value="Dyp_perox_fam"/>
    <property type="match status" value="1"/>
</dbReference>
<evidence type="ECO:0000313" key="10">
    <source>
        <dbReference type="Proteomes" id="UP001139000"/>
    </source>
</evidence>
<evidence type="ECO:0000256" key="3">
    <source>
        <dbReference type="ARBA" id="ARBA00022617"/>
    </source>
</evidence>
<dbReference type="InterPro" id="IPR011008">
    <property type="entry name" value="Dimeric_a/b-barrel"/>
</dbReference>
<comment type="cofactor">
    <cofactor evidence="1">
        <name>heme b</name>
        <dbReference type="ChEBI" id="CHEBI:60344"/>
    </cofactor>
</comment>
<keyword evidence="5" id="KW-0732">Signal</keyword>
<dbReference type="GO" id="GO:0046872">
    <property type="term" value="F:metal ion binding"/>
    <property type="evidence" value="ECO:0007669"/>
    <property type="project" value="UniProtKB-KW"/>
</dbReference>
<dbReference type="PANTHER" id="PTHR30521">
    <property type="entry name" value="DEFERROCHELATASE/PEROXIDASE"/>
    <property type="match status" value="1"/>
</dbReference>
<evidence type="ECO:0000313" key="9">
    <source>
        <dbReference type="EMBL" id="MCF0060572.1"/>
    </source>
</evidence>
<protein>
    <submittedName>
        <fullName evidence="9">Dyp-type peroxidase</fullName>
    </submittedName>
</protein>
<dbReference type="PROSITE" id="PS51404">
    <property type="entry name" value="DYP_PEROXIDASE"/>
    <property type="match status" value="1"/>
</dbReference>
<gene>
    <name evidence="9" type="ORF">LXM26_03650</name>
</gene>
<comment type="caution">
    <text evidence="9">The sequence shown here is derived from an EMBL/GenBank/DDBJ whole genome shotgun (WGS) entry which is preliminary data.</text>
</comment>
<evidence type="ECO:0000256" key="7">
    <source>
        <dbReference type="ARBA" id="ARBA00023004"/>
    </source>
</evidence>
<reference evidence="9" key="1">
    <citation type="submission" date="2021-12" db="EMBL/GenBank/DDBJ databases">
        <title>Novel species in genus Dyadobacter.</title>
        <authorList>
            <person name="Ma C."/>
        </authorList>
    </citation>
    <scope>NUCLEOTIDE SEQUENCE</scope>
    <source>
        <strain evidence="9">LJ419</strain>
    </source>
</reference>
<evidence type="ECO:0000259" key="8">
    <source>
        <dbReference type="Pfam" id="PF20628"/>
    </source>
</evidence>
<sequence>MNGILDSTNVSLKTHIDLLSDLQGNILKFHGRTHAFHIFLQFDRELAEAARDWISRFNVTSSATQLGDAHLRKSNPTHDGGAFFNFSLAASGYEELGIPEALIPSERAFRDGLQNRVSETADDLEKWEPDFRQRIDALIIVADSNISKATLEKDRILNEVSGFAKIVHVQKGKVLRNASGIGIEHFGYADGVSQPSFLAHNDSPASQWDDNGALLKTLLVPEANESDTETFGSYFVFRKLDQNVRKFKEMEDRLSKQFNKISDEEYGILNRKGKSNRELAGAMIVGRFEDGTAVTNHSDEFGITGEAQLENDFDYRDDLKGLKCPFHAHIRITNPRRDVSNEFAKSVRLTRRGIPYNDIGRDEHNLEEDQPDGGVGLLFMCYQSSIEGQFEFIQRDWANKGDIGGKLVGQDAIIGQGPNGFIKSLPNQWNTDTGRENIPTDFRDFVTMKGGEYFFTPSIGFLRGLV</sequence>
<evidence type="ECO:0000256" key="6">
    <source>
        <dbReference type="ARBA" id="ARBA00023002"/>
    </source>
</evidence>
<dbReference type="Proteomes" id="UP001139000">
    <property type="component" value="Unassembled WGS sequence"/>
</dbReference>
<organism evidence="9 10">
    <name type="scientific">Dyadobacter chenwenxiniae</name>
    <dbReference type="NCBI Taxonomy" id="2906456"/>
    <lineage>
        <taxon>Bacteria</taxon>
        <taxon>Pseudomonadati</taxon>
        <taxon>Bacteroidota</taxon>
        <taxon>Cytophagia</taxon>
        <taxon>Cytophagales</taxon>
        <taxon>Spirosomataceae</taxon>
        <taxon>Dyadobacter</taxon>
    </lineage>
</organism>
<dbReference type="InterPro" id="IPR006314">
    <property type="entry name" value="Dyp_peroxidase"/>
</dbReference>
<evidence type="ECO:0000256" key="4">
    <source>
        <dbReference type="ARBA" id="ARBA00022723"/>
    </source>
</evidence>
<dbReference type="GO" id="GO:0020037">
    <property type="term" value="F:heme binding"/>
    <property type="evidence" value="ECO:0007669"/>
    <property type="project" value="InterPro"/>
</dbReference>
<proteinExistence type="predicted"/>
<evidence type="ECO:0000256" key="2">
    <source>
        <dbReference type="ARBA" id="ARBA00022559"/>
    </source>
</evidence>
<name>A0A9X1PG51_9BACT</name>
<keyword evidence="2 9" id="KW-0575">Peroxidase</keyword>
<accession>A0A9X1PG51</accession>
<feature type="domain" description="Dyp-type peroxidase C-terminal" evidence="8">
    <location>
        <begin position="219"/>
        <end position="400"/>
    </location>
</feature>
<keyword evidence="6" id="KW-0560">Oxidoreductase</keyword>
<keyword evidence="4" id="KW-0479">Metal-binding</keyword>
<keyword evidence="3" id="KW-0349">Heme</keyword>
<evidence type="ECO:0000256" key="5">
    <source>
        <dbReference type="ARBA" id="ARBA00022729"/>
    </source>
</evidence>
<dbReference type="AlphaFoldDB" id="A0A9X1PG51"/>
<dbReference type="InterPro" id="IPR048328">
    <property type="entry name" value="Dyp_perox_C"/>
</dbReference>
<evidence type="ECO:0000256" key="1">
    <source>
        <dbReference type="ARBA" id="ARBA00001970"/>
    </source>
</evidence>
<dbReference type="GO" id="GO:0004601">
    <property type="term" value="F:peroxidase activity"/>
    <property type="evidence" value="ECO:0007669"/>
    <property type="project" value="UniProtKB-KW"/>
</dbReference>
<dbReference type="GO" id="GO:0005829">
    <property type="term" value="C:cytosol"/>
    <property type="evidence" value="ECO:0007669"/>
    <property type="project" value="TreeGrafter"/>
</dbReference>